<dbReference type="OrthoDB" id="9791537at2"/>
<evidence type="ECO:0000313" key="6">
    <source>
        <dbReference type="EMBL" id="TWS04104.1"/>
    </source>
</evidence>
<dbReference type="PANTHER" id="PTHR40661:SF3">
    <property type="entry name" value="FELS-1 PROPHAGE TRANSCRIPTIONAL REGULATOR"/>
    <property type="match status" value="1"/>
</dbReference>
<dbReference type="SUPFAM" id="SSF47413">
    <property type="entry name" value="lambda repressor-like DNA-binding domains"/>
    <property type="match status" value="1"/>
</dbReference>
<name>A0A5C5QFI2_9PSED</name>
<dbReference type="Gene3D" id="1.10.260.40">
    <property type="entry name" value="lambda repressor-like DNA-binding domains"/>
    <property type="match status" value="1"/>
</dbReference>
<dbReference type="CDD" id="cd06529">
    <property type="entry name" value="S24_LexA-like"/>
    <property type="match status" value="1"/>
</dbReference>
<feature type="domain" description="HTH cro/C1-type" evidence="4">
    <location>
        <begin position="17"/>
        <end position="75"/>
    </location>
</feature>
<evidence type="ECO:0000256" key="1">
    <source>
        <dbReference type="ARBA" id="ARBA00023015"/>
    </source>
</evidence>
<dbReference type="AlphaFoldDB" id="A0A5C5QFI2"/>
<dbReference type="RefSeq" id="WP_010564165.1">
    <property type="nucleotide sequence ID" value="NZ_LT629689.1"/>
</dbReference>
<dbReference type="Proteomes" id="UP000182858">
    <property type="component" value="Chromosome I"/>
</dbReference>
<dbReference type="InterPro" id="IPR039418">
    <property type="entry name" value="LexA-like"/>
</dbReference>
<keyword evidence="7" id="KW-1185">Reference proteome</keyword>
<dbReference type="Pfam" id="PF00717">
    <property type="entry name" value="Peptidase_S24"/>
    <property type="match status" value="1"/>
</dbReference>
<dbReference type="Proteomes" id="UP000317951">
    <property type="component" value="Unassembled WGS sequence"/>
</dbReference>
<protein>
    <submittedName>
        <fullName evidence="6">LexA family transcriptional regulator</fullName>
    </submittedName>
    <submittedName>
        <fullName evidence="5">Peptidase S24-like</fullName>
    </submittedName>
</protein>
<dbReference type="SUPFAM" id="SSF51306">
    <property type="entry name" value="LexA/Signal peptidase"/>
    <property type="match status" value="1"/>
</dbReference>
<dbReference type="GO" id="GO:0003677">
    <property type="term" value="F:DNA binding"/>
    <property type="evidence" value="ECO:0007669"/>
    <property type="project" value="UniProtKB-KW"/>
</dbReference>
<dbReference type="PROSITE" id="PS50943">
    <property type="entry name" value="HTH_CROC1"/>
    <property type="match status" value="1"/>
</dbReference>
<evidence type="ECO:0000259" key="4">
    <source>
        <dbReference type="PROSITE" id="PS50943"/>
    </source>
</evidence>
<reference evidence="5 7" key="1">
    <citation type="submission" date="2016-10" db="EMBL/GenBank/DDBJ databases">
        <authorList>
            <person name="Varghese N."/>
            <person name="Submissions S."/>
        </authorList>
    </citation>
    <scope>NUCLEOTIDE SEQUENCE [LARGE SCALE GENOMIC DNA]</scope>
    <source>
        <strain evidence="5 7">DSM 17835</strain>
    </source>
</reference>
<accession>A0A5C5QFI2</accession>
<dbReference type="PANTHER" id="PTHR40661">
    <property type="match status" value="1"/>
</dbReference>
<dbReference type="Gene3D" id="2.10.109.10">
    <property type="entry name" value="Umud Fragment, subunit A"/>
    <property type="match status" value="1"/>
</dbReference>
<evidence type="ECO:0000313" key="7">
    <source>
        <dbReference type="Proteomes" id="UP000182858"/>
    </source>
</evidence>
<dbReference type="Pfam" id="PF01381">
    <property type="entry name" value="HTH_3"/>
    <property type="match status" value="1"/>
</dbReference>
<dbReference type="EMBL" id="LT629689">
    <property type="protein sequence ID" value="SDF59024.1"/>
    <property type="molecule type" value="Genomic_DNA"/>
</dbReference>
<dbReference type="CDD" id="cd00093">
    <property type="entry name" value="HTH_XRE"/>
    <property type="match status" value="1"/>
</dbReference>
<dbReference type="InterPro" id="IPR010982">
    <property type="entry name" value="Lambda_DNA-bd_dom_sf"/>
</dbReference>
<evidence type="ECO:0000313" key="5">
    <source>
        <dbReference type="EMBL" id="SDF59024.1"/>
    </source>
</evidence>
<dbReference type="InterPro" id="IPR036286">
    <property type="entry name" value="LexA/Signal_pep-like_sf"/>
</dbReference>
<reference evidence="6 8" key="2">
    <citation type="submission" date="2019-06" db="EMBL/GenBank/DDBJ databases">
        <title>Pseudomonas bimorpha sp. nov. isolated from bovine raw milk and skim milk concentrate.</title>
        <authorList>
            <person name="Hofmann K."/>
            <person name="Huptas C."/>
            <person name="Doll E."/>
            <person name="Scherer S."/>
            <person name="Wenning M."/>
        </authorList>
    </citation>
    <scope>NUCLEOTIDE SEQUENCE [LARGE SCALE GENOMIC DNA]</scope>
    <source>
        <strain evidence="6 8">DSM 17835</strain>
    </source>
</reference>
<dbReference type="SMART" id="SM00530">
    <property type="entry name" value="HTH_XRE"/>
    <property type="match status" value="1"/>
</dbReference>
<proteinExistence type="predicted"/>
<evidence type="ECO:0000313" key="8">
    <source>
        <dbReference type="Proteomes" id="UP000317951"/>
    </source>
</evidence>
<dbReference type="InterPro" id="IPR001387">
    <property type="entry name" value="Cro/C1-type_HTH"/>
</dbReference>
<sequence length="256" mass="28769">MSKRHLPDDRQAECLRLKSIFNAKKRDLGLTQEKLAEYLGINQSSVSHYLNAVNPLNATVAVAFARILEVKVSDFSPRLATEIELLTSPSVEATREFISNRVGAHKAKGVVPHEEYVLIPQYMPEDRFVKGVNDDHVGLTEGLVFRRGWLRRMGAWPDNLFVVYADGNDMAPHICAMDVILFDTSKKNPEDRQIYVVKRRDGGITVKRMIQQLSGSWILRSENADKNLFPDEIVPESEASALPIIGKVIWRGGNAS</sequence>
<evidence type="ECO:0000256" key="3">
    <source>
        <dbReference type="ARBA" id="ARBA00023163"/>
    </source>
</evidence>
<evidence type="ECO:0000256" key="2">
    <source>
        <dbReference type="ARBA" id="ARBA00023125"/>
    </source>
</evidence>
<keyword evidence="3" id="KW-0804">Transcription</keyword>
<keyword evidence="2" id="KW-0238">DNA-binding</keyword>
<dbReference type="EMBL" id="VFET01000010">
    <property type="protein sequence ID" value="TWS04104.1"/>
    <property type="molecule type" value="Genomic_DNA"/>
</dbReference>
<dbReference type="InterPro" id="IPR015927">
    <property type="entry name" value="Peptidase_S24_S26A/B/C"/>
</dbReference>
<gene>
    <name evidence="6" type="ORF">FIV36_14230</name>
    <name evidence="5" type="ORF">SAMN05216591_3395</name>
</gene>
<dbReference type="GeneID" id="78554794"/>
<keyword evidence="1" id="KW-0805">Transcription regulation</keyword>
<organism evidence="6 8">
    <name type="scientific">Pseudomonas extremaustralis</name>
    <dbReference type="NCBI Taxonomy" id="359110"/>
    <lineage>
        <taxon>Bacteria</taxon>
        <taxon>Pseudomonadati</taxon>
        <taxon>Pseudomonadota</taxon>
        <taxon>Gammaproteobacteria</taxon>
        <taxon>Pseudomonadales</taxon>
        <taxon>Pseudomonadaceae</taxon>
        <taxon>Pseudomonas</taxon>
    </lineage>
</organism>